<evidence type="ECO:0000313" key="5">
    <source>
        <dbReference type="Proteomes" id="UP000472269"/>
    </source>
</evidence>
<dbReference type="PANTHER" id="PTHR22973:SF11">
    <property type="entry name" value="GOLGI RESIDENT PROTEIN GCP60"/>
    <property type="match status" value="1"/>
</dbReference>
<dbReference type="GO" id="GO:0000139">
    <property type="term" value="C:Golgi membrane"/>
    <property type="evidence" value="ECO:0007669"/>
    <property type="project" value="TreeGrafter"/>
</dbReference>
<reference evidence="4" key="2">
    <citation type="submission" date="2025-09" db="UniProtKB">
        <authorList>
            <consortium name="Ensembl"/>
        </authorList>
    </citation>
    <scope>IDENTIFICATION</scope>
</reference>
<feature type="region of interest" description="Disordered" evidence="2">
    <location>
        <begin position="23"/>
        <end position="72"/>
    </location>
</feature>
<dbReference type="InterPro" id="IPR009038">
    <property type="entry name" value="GOLD_dom"/>
</dbReference>
<reference evidence="4" key="1">
    <citation type="submission" date="2025-08" db="UniProtKB">
        <authorList>
            <consortium name="Ensembl"/>
        </authorList>
    </citation>
    <scope>IDENTIFICATION</scope>
</reference>
<keyword evidence="1" id="KW-0007">Acetylation</keyword>
<organism evidence="4 5">
    <name type="scientific">Athene cunicularia</name>
    <name type="common">Burrowing owl</name>
    <name type="synonym">Speotyto cunicularia</name>
    <dbReference type="NCBI Taxonomy" id="194338"/>
    <lineage>
        <taxon>Eukaryota</taxon>
        <taxon>Metazoa</taxon>
        <taxon>Chordata</taxon>
        <taxon>Craniata</taxon>
        <taxon>Vertebrata</taxon>
        <taxon>Euteleostomi</taxon>
        <taxon>Archelosauria</taxon>
        <taxon>Archosauria</taxon>
        <taxon>Dinosauria</taxon>
        <taxon>Saurischia</taxon>
        <taxon>Theropoda</taxon>
        <taxon>Coelurosauria</taxon>
        <taxon>Aves</taxon>
        <taxon>Neognathae</taxon>
        <taxon>Neoaves</taxon>
        <taxon>Telluraves</taxon>
        <taxon>Strigiformes</taxon>
        <taxon>Strigidae</taxon>
        <taxon>Athene</taxon>
    </lineage>
</organism>
<protein>
    <submittedName>
        <fullName evidence="4">Acyl-CoA binding domain containing 3</fullName>
    </submittedName>
</protein>
<dbReference type="InterPro" id="IPR036598">
    <property type="entry name" value="GOLD_dom_sf"/>
</dbReference>
<evidence type="ECO:0000256" key="1">
    <source>
        <dbReference type="ARBA" id="ARBA00022990"/>
    </source>
</evidence>
<dbReference type="PANTHER" id="PTHR22973">
    <property type="entry name" value="LD35087P"/>
    <property type="match status" value="1"/>
</dbReference>
<feature type="compositionally biased region" description="Acidic residues" evidence="2">
    <location>
        <begin position="295"/>
        <end position="307"/>
    </location>
</feature>
<dbReference type="OMA" id="SYSIWRS"/>
<dbReference type="Proteomes" id="UP000472269">
    <property type="component" value="Unplaced"/>
</dbReference>
<feature type="region of interest" description="Disordered" evidence="2">
    <location>
        <begin position="290"/>
        <end position="317"/>
    </location>
</feature>
<dbReference type="AlphaFoldDB" id="A0A663M3V8"/>
<evidence type="ECO:0000259" key="3">
    <source>
        <dbReference type="PROSITE" id="PS50866"/>
    </source>
</evidence>
<dbReference type="PROSITE" id="PS50866">
    <property type="entry name" value="GOLD"/>
    <property type="match status" value="1"/>
</dbReference>
<sequence length="373" mass="43888">MTEFVKLLNRCCHLFSTYVTSHKIEKEEQEKKRREEEERRRREEEERERLQKEEEKRRREEEERLRREEEERRRIEEERLRMEQQKQQIMAALNSQTAIQFQQYAAQQYPGNYEQQQILIRQLQEQHYQQYMQQLYQVQLAQQQAALQKQQEAVVAATGTPLTTTSKVNAPAPGDTPSINGQASAHADSPEKELDPEALEEALENGPKDSVPVIAAPSMWTRPQIKDFKEKIRQDADSVITVGRGEVVTVRVPTHEEGSYLFWEFATDNYDIGFGVYFEWTDSPNTAVSVHVSESSDDEDEEEENTSSEEKAKKNANKPQLDEIVPVYRRDCHEEVYAGSHQYPGRGVYLLKFDNSYSLWRSKTVYYRVYYTR</sequence>
<dbReference type="SUPFAM" id="SSF101576">
    <property type="entry name" value="Supernatant protein factor (SPF), C-terminal domain"/>
    <property type="match status" value="1"/>
</dbReference>
<feature type="domain" description="GOLD" evidence="3">
    <location>
        <begin position="229"/>
        <end position="371"/>
    </location>
</feature>
<name>A0A663M3V8_ATHCN</name>
<dbReference type="Ensembl" id="ENSACUT00000006839.1">
    <property type="protein sequence ID" value="ENSACUP00000006402.1"/>
    <property type="gene ID" value="ENSACUG00000004374.1"/>
</dbReference>
<feature type="region of interest" description="Disordered" evidence="2">
    <location>
        <begin position="165"/>
        <end position="196"/>
    </location>
</feature>
<dbReference type="Pfam" id="PF13897">
    <property type="entry name" value="GOLD_2"/>
    <property type="match status" value="1"/>
</dbReference>
<dbReference type="Gene3D" id="2.60.120.680">
    <property type="entry name" value="GOLD domain"/>
    <property type="match status" value="1"/>
</dbReference>
<keyword evidence="5" id="KW-1185">Reference proteome</keyword>
<gene>
    <name evidence="4" type="primary">ACBD3</name>
</gene>
<accession>A0A663M3V8</accession>
<evidence type="ECO:0000256" key="2">
    <source>
        <dbReference type="SAM" id="MobiDB-lite"/>
    </source>
</evidence>
<dbReference type="FunFam" id="2.60.120.680:FF:000002">
    <property type="entry name" value="Putative Golgi resident protein GCP60"/>
    <property type="match status" value="1"/>
</dbReference>
<evidence type="ECO:0000313" key="4">
    <source>
        <dbReference type="Ensembl" id="ENSACUP00000006402.1"/>
    </source>
</evidence>
<proteinExistence type="predicted"/>
<dbReference type="InterPro" id="IPR052269">
    <property type="entry name" value="Golgi-PI4KB_interaction"/>
</dbReference>